<evidence type="ECO:0000256" key="4">
    <source>
        <dbReference type="SAM" id="MobiDB-lite"/>
    </source>
</evidence>
<organism evidence="7 8">
    <name type="scientific">Fusarium mexicanum</name>
    <dbReference type="NCBI Taxonomy" id="751941"/>
    <lineage>
        <taxon>Eukaryota</taxon>
        <taxon>Fungi</taxon>
        <taxon>Dikarya</taxon>
        <taxon>Ascomycota</taxon>
        <taxon>Pezizomycotina</taxon>
        <taxon>Sordariomycetes</taxon>
        <taxon>Hypocreomycetidae</taxon>
        <taxon>Hypocreales</taxon>
        <taxon>Nectriaceae</taxon>
        <taxon>Fusarium</taxon>
        <taxon>Fusarium fujikuroi species complex</taxon>
    </lineage>
</organism>
<dbReference type="InterPro" id="IPR019819">
    <property type="entry name" value="Carboxylesterase_B_CS"/>
</dbReference>
<accession>A0A8H5J4W7</accession>
<dbReference type="Proteomes" id="UP000522262">
    <property type="component" value="Unassembled WGS sequence"/>
</dbReference>
<evidence type="ECO:0000256" key="3">
    <source>
        <dbReference type="SAM" id="Coils"/>
    </source>
</evidence>
<feature type="compositionally biased region" description="Basic and acidic residues" evidence="4">
    <location>
        <begin position="464"/>
        <end position="474"/>
    </location>
</feature>
<dbReference type="PANTHER" id="PTHR43142:SF8">
    <property type="entry name" value="CARBOXYLIC ESTER HYDROLASE"/>
    <property type="match status" value="1"/>
</dbReference>
<evidence type="ECO:0000259" key="6">
    <source>
        <dbReference type="Pfam" id="PF22893"/>
    </source>
</evidence>
<feature type="compositionally biased region" description="Polar residues" evidence="4">
    <location>
        <begin position="475"/>
        <end position="493"/>
    </location>
</feature>
<evidence type="ECO:0000313" key="7">
    <source>
        <dbReference type="EMBL" id="KAF5548909.1"/>
    </source>
</evidence>
<dbReference type="EMBL" id="JAAOAM010000094">
    <property type="protein sequence ID" value="KAF5548909.1"/>
    <property type="molecule type" value="Genomic_DNA"/>
</dbReference>
<feature type="region of interest" description="Disordered" evidence="4">
    <location>
        <begin position="729"/>
        <end position="786"/>
    </location>
</feature>
<dbReference type="InterPro" id="IPR054464">
    <property type="entry name" value="ULD_fung"/>
</dbReference>
<evidence type="ECO:0000313" key="8">
    <source>
        <dbReference type="Proteomes" id="UP000522262"/>
    </source>
</evidence>
<feature type="domain" description="Carboxylesterase type B" evidence="5">
    <location>
        <begin position="824"/>
        <end position="1290"/>
    </location>
</feature>
<dbReference type="SUPFAM" id="SSF53474">
    <property type="entry name" value="alpha/beta-Hydrolases"/>
    <property type="match status" value="1"/>
</dbReference>
<proteinExistence type="inferred from homology"/>
<comment type="caution">
    <text evidence="7">The sequence shown here is derived from an EMBL/GenBank/DDBJ whole genome shotgun (WGS) entry which is preliminary data.</text>
</comment>
<feature type="domain" description="Ubiquitin-like" evidence="6">
    <location>
        <begin position="252"/>
        <end position="329"/>
    </location>
</feature>
<dbReference type="PANTHER" id="PTHR43142">
    <property type="entry name" value="CARBOXYLIC ESTER HYDROLASE"/>
    <property type="match status" value="1"/>
</dbReference>
<dbReference type="GO" id="GO:0016787">
    <property type="term" value="F:hydrolase activity"/>
    <property type="evidence" value="ECO:0007669"/>
    <property type="project" value="UniProtKB-KW"/>
</dbReference>
<keyword evidence="3" id="KW-0175">Coiled coil</keyword>
<keyword evidence="2 7" id="KW-0378">Hydrolase</keyword>
<feature type="compositionally biased region" description="Acidic residues" evidence="4">
    <location>
        <begin position="754"/>
        <end position="765"/>
    </location>
</feature>
<gene>
    <name evidence="7" type="ORF">FMEXI_4580</name>
</gene>
<dbReference type="InterPro" id="IPR019826">
    <property type="entry name" value="Carboxylesterase_B_AS"/>
</dbReference>
<reference evidence="7 8" key="1">
    <citation type="submission" date="2020-05" db="EMBL/GenBank/DDBJ databases">
        <title>Identification and distribution of gene clusters putatively required for synthesis of sphingolipid metabolism inhibitors in phylogenetically diverse species of the filamentous fungus Fusarium.</title>
        <authorList>
            <person name="Kim H.-S."/>
            <person name="Busman M."/>
            <person name="Brown D.W."/>
            <person name="Divon H."/>
            <person name="Uhlig S."/>
            <person name="Proctor R.H."/>
        </authorList>
    </citation>
    <scope>NUCLEOTIDE SEQUENCE [LARGE SCALE GENOMIC DNA]</scope>
    <source>
        <strain evidence="7 8">NRRL 53147</strain>
    </source>
</reference>
<feature type="coiled-coil region" evidence="3">
    <location>
        <begin position="69"/>
        <end position="96"/>
    </location>
</feature>
<dbReference type="InterPro" id="IPR002018">
    <property type="entry name" value="CarbesteraseB"/>
</dbReference>
<evidence type="ECO:0000256" key="2">
    <source>
        <dbReference type="ARBA" id="ARBA00022801"/>
    </source>
</evidence>
<dbReference type="PROSITE" id="PS00122">
    <property type="entry name" value="CARBOXYLESTERASE_B_1"/>
    <property type="match status" value="1"/>
</dbReference>
<evidence type="ECO:0000259" key="5">
    <source>
        <dbReference type="Pfam" id="PF00135"/>
    </source>
</evidence>
<feature type="region of interest" description="Disordered" evidence="4">
    <location>
        <begin position="572"/>
        <end position="607"/>
    </location>
</feature>
<keyword evidence="8" id="KW-1185">Reference proteome</keyword>
<dbReference type="Gene3D" id="3.40.50.1820">
    <property type="entry name" value="alpha/beta hydrolase"/>
    <property type="match status" value="1"/>
</dbReference>
<sequence length="1354" mass="152260">MEVTFGAVGDFISIGVLIKDFIELLDDNRGSAWEYNSLKQQLIFLRLNLDLAKRSYDEHYSTPQFQDIRDTLESVVDEAERRLEDIAVKVQKYTSTLCQGSTERRIKKVARKVQWSLEKKETEKFLLDLNRYTSIIQSLQFDAFAKKDQSDTQELVSKLQKDFGDRFASLEDELRTVRTNSANTQQHLIDVGMLITRRLDMVTQTVNSLGVAVLRGVSGMSYLGTSVLSLLSTMHDTIMNRLERPPHMGPYFTFEDYLGVDSIILLNFVDSWNAFEGSLHGKFKGRKGGRRVAQNRFLLQDHQTGDEIDRDIHWTLAITPGSRINMSLICEVKEDEDEAQSLKCPFPSCGAMCEGIIGMSDVEGLPVAPNAPDSGIRDPNSKLGRHSSDLDQSRKRKGAPLDKRRLLRAKRKPTDTRHTGSDSDDADLTGIKRVTVLPILRLAIRPIPSDSETDGKLGASKQDTALKHQEKSRGLDSTTEGDSVEIPSNTMESPSGVKNKRVSELQSQSSEAQLAFGKSFEGGASYQRSADYNGYLYDKIPGPGAYVFESVLPGGIESKDPRRKYATIRTARVSHRASNPRDTGPGEKTKRVKWDRGKARKATEADAKRHKIPADYSLKNWDPDEEPIMLLSSVFDANTLGKWIYDWSIYAHGPSTSVSDMAGELWLLLIQLAGKLKRAEETIGRVRLVDSRDTVEEFIESGERLWDKLVSLLKRCEYPMLQAYKLKGKNRKTTVHKQGGSKDNNKNSSQEAKTEEDDLDKELEETPASGEGGNVKETGEQKQDVEKSAGVAFIETIFGRDKELERTEKWMRNMRLYNLRAIVHTTSKGKLKGIQRIDNVTQKPSYHRFTRVPYALPPVGDRRWRRPEKLPADYSYDDANGVAGDYTTFPSVCPQPHYAHGAAEVPNPNREAEPETVFDDDCLYVNIWVPAQSPPPDGWPVQFYIHGGWLQMGEANHMNKHDPFYLMQEFPRIIVAPAYRLNLFGFMSFSGLQEDCAAHAPGNYGFWDQRAALEWTYANIAEFGGNPENISLGGLSAGAYSSIFQLNYDVRLPNKADRLIKRVYLYSNAVGVQPNHVSSPALETQVDELLTECGISTGLSPQEKVDALRKVPSKALIEAVHRMKQHTFRAITDEDFVNANFLADVNSGEFGKLLAIQGVDIMLGEVADEATLYRMINPASDYDSLVVQLNNYYPEKVTEALLQHYTLPTAESSKDEWADIGSIIIGDCQVHATIRGFTASLLKTMPQERVLRYRISWRAKALDNWLQPSIGMCHASDIPIWWACGRRAGYEQADLDLVSEWLKPFYEYLCGDKPTWGAAGLNTVRELKAEGKIENLEDVNLDKGLEVWNMMVKA</sequence>
<dbReference type="Pfam" id="PF22893">
    <property type="entry name" value="ULD_2"/>
    <property type="match status" value="1"/>
</dbReference>
<feature type="compositionally biased region" description="Basic and acidic residues" evidence="4">
    <location>
        <begin position="777"/>
        <end position="786"/>
    </location>
</feature>
<protein>
    <submittedName>
        <fullName evidence="7">Alpha beta-hydrolase</fullName>
    </submittedName>
</protein>
<evidence type="ECO:0000256" key="1">
    <source>
        <dbReference type="ARBA" id="ARBA00005964"/>
    </source>
</evidence>
<feature type="compositionally biased region" description="Basic and acidic residues" evidence="4">
    <location>
        <begin position="584"/>
        <end position="607"/>
    </location>
</feature>
<dbReference type="Pfam" id="PF00135">
    <property type="entry name" value="COesterase"/>
    <property type="match status" value="1"/>
</dbReference>
<feature type="compositionally biased region" description="Basic and acidic residues" evidence="4">
    <location>
        <begin position="412"/>
        <end position="421"/>
    </location>
</feature>
<feature type="region of interest" description="Disordered" evidence="4">
    <location>
        <begin position="364"/>
        <end position="427"/>
    </location>
</feature>
<dbReference type="InterPro" id="IPR029058">
    <property type="entry name" value="AB_hydrolase_fold"/>
</dbReference>
<comment type="similarity">
    <text evidence="1">Belongs to the type-B carboxylesterase/lipase family.</text>
</comment>
<feature type="region of interest" description="Disordered" evidence="4">
    <location>
        <begin position="448"/>
        <end position="505"/>
    </location>
</feature>
<feature type="compositionally biased region" description="Basic and acidic residues" evidence="4">
    <location>
        <begin position="375"/>
        <end position="404"/>
    </location>
</feature>
<dbReference type="PROSITE" id="PS00941">
    <property type="entry name" value="CARBOXYLESTERASE_B_2"/>
    <property type="match status" value="1"/>
</dbReference>
<name>A0A8H5J4W7_9HYPO</name>